<accession>A0A841H5D2</accession>
<dbReference type="AlphaFoldDB" id="A0A841H5D2"/>
<comment type="caution">
    <text evidence="1">The sequence shown here is derived from an EMBL/GenBank/DDBJ whole genome shotgun (WGS) entry which is preliminary data.</text>
</comment>
<sequence>MTDSRFWIPLLIAAADPLPEALHRAPLVPGHEFTLPTRIKDADALRASLRELRGGDDDDVLRADIGGAHVVFRPGSHGRMDAVFLADVPEERAHSIVLTVEHAYARQRSAARHHPPGDAAAD</sequence>
<dbReference type="Proteomes" id="UP000582837">
    <property type="component" value="Unassembled WGS sequence"/>
</dbReference>
<protein>
    <submittedName>
        <fullName evidence="1">Uncharacterized protein</fullName>
    </submittedName>
</protein>
<name>A0A841H5D2_9BACT</name>
<evidence type="ECO:0000313" key="1">
    <source>
        <dbReference type="EMBL" id="MBB6073435.1"/>
    </source>
</evidence>
<gene>
    <name evidence="1" type="ORF">HNQ61_005102</name>
</gene>
<reference evidence="1 2" key="1">
    <citation type="submission" date="2020-08" db="EMBL/GenBank/DDBJ databases">
        <title>Genomic Encyclopedia of Type Strains, Phase IV (KMG-IV): sequencing the most valuable type-strain genomes for metagenomic binning, comparative biology and taxonomic classification.</title>
        <authorList>
            <person name="Goeker M."/>
        </authorList>
    </citation>
    <scope>NUCLEOTIDE SEQUENCE [LARGE SCALE GENOMIC DNA]</scope>
    <source>
        <strain evidence="1 2">DSM 29007</strain>
    </source>
</reference>
<organism evidence="1 2">
    <name type="scientific">Longimicrobium terrae</name>
    <dbReference type="NCBI Taxonomy" id="1639882"/>
    <lineage>
        <taxon>Bacteria</taxon>
        <taxon>Pseudomonadati</taxon>
        <taxon>Gemmatimonadota</taxon>
        <taxon>Longimicrobiia</taxon>
        <taxon>Longimicrobiales</taxon>
        <taxon>Longimicrobiaceae</taxon>
        <taxon>Longimicrobium</taxon>
    </lineage>
</organism>
<evidence type="ECO:0000313" key="2">
    <source>
        <dbReference type="Proteomes" id="UP000582837"/>
    </source>
</evidence>
<dbReference type="RefSeq" id="WP_170039106.1">
    <property type="nucleotide sequence ID" value="NZ_JABDTL010000002.1"/>
</dbReference>
<dbReference type="EMBL" id="JACHIA010000024">
    <property type="protein sequence ID" value="MBB6073435.1"/>
    <property type="molecule type" value="Genomic_DNA"/>
</dbReference>
<proteinExistence type="predicted"/>
<keyword evidence="2" id="KW-1185">Reference proteome</keyword>